<dbReference type="Proteomes" id="UP000192903">
    <property type="component" value="Unassembled WGS sequence"/>
</dbReference>
<dbReference type="Gene3D" id="3.40.50.300">
    <property type="entry name" value="P-loop containing nucleotide triphosphate hydrolases"/>
    <property type="match status" value="1"/>
</dbReference>
<organism evidence="2 3">
    <name type="scientific">Xaviernesmea oryzae</name>
    <dbReference type="NCBI Taxonomy" id="464029"/>
    <lineage>
        <taxon>Bacteria</taxon>
        <taxon>Pseudomonadati</taxon>
        <taxon>Pseudomonadota</taxon>
        <taxon>Alphaproteobacteria</taxon>
        <taxon>Hyphomicrobiales</taxon>
        <taxon>Rhizobiaceae</taxon>
        <taxon>Rhizobium/Agrobacterium group</taxon>
        <taxon>Xaviernesmea</taxon>
    </lineage>
</organism>
<evidence type="ECO:0000313" key="3">
    <source>
        <dbReference type="Proteomes" id="UP000192903"/>
    </source>
</evidence>
<dbReference type="OrthoDB" id="7202530at2"/>
<sequence>MAGNATAQETLFALREQIARLEGKPLPALVAAERAKAAENPDRQGARAGRPRLPLGIEQVDAALEGGLPLDGLTEIRTSLMGNAGSASGFVLALSAYLKTRERSEAPVLWIGDVVSAQEAGVPYAAGLKQFGLNPDDILYAWPRKLEDALWLAETAAASGALCATILEIRDNPKHFGLTESRRLGLRAKAAGRPLFVLRHGAQEEASCAVFRFLAEPAPASERRLPDGSVLGGGIGHPVFRLILEKSRNPAPLSFFLEWNPRDRQFSLARKAAEISSFRNPSAHPGARLPAPADRQDRSPALGSVVAFERAS</sequence>
<dbReference type="SUPFAM" id="SSF52540">
    <property type="entry name" value="P-loop containing nucleoside triphosphate hydrolases"/>
    <property type="match status" value="1"/>
</dbReference>
<gene>
    <name evidence="2" type="ORF">SAMN02982989_1234</name>
</gene>
<dbReference type="STRING" id="464029.SAMN02982989_1234"/>
<dbReference type="PIRSF" id="PIRSF034285">
    <property type="entry name" value="UCP034285"/>
    <property type="match status" value="1"/>
</dbReference>
<protein>
    <submittedName>
        <fullName evidence="2">Protein ImuA</fullName>
    </submittedName>
</protein>
<keyword evidence="3" id="KW-1185">Reference proteome</keyword>
<name>A0A1X7EH32_9HYPH</name>
<feature type="region of interest" description="Disordered" evidence="1">
    <location>
        <begin position="277"/>
        <end position="312"/>
    </location>
</feature>
<proteinExistence type="predicted"/>
<reference evidence="3" key="1">
    <citation type="submission" date="2017-04" db="EMBL/GenBank/DDBJ databases">
        <authorList>
            <person name="Varghese N."/>
            <person name="Submissions S."/>
        </authorList>
    </citation>
    <scope>NUCLEOTIDE SEQUENCE [LARGE SCALE GENOMIC DNA]</scope>
    <source>
        <strain evidence="3">B4P</strain>
    </source>
</reference>
<dbReference type="EMBL" id="FXAF01000006">
    <property type="protein sequence ID" value="SMF33443.1"/>
    <property type="molecule type" value="Genomic_DNA"/>
</dbReference>
<dbReference type="InterPro" id="IPR027417">
    <property type="entry name" value="P-loop_NTPase"/>
</dbReference>
<dbReference type="AlphaFoldDB" id="A0A1X7EH32"/>
<evidence type="ECO:0000256" key="1">
    <source>
        <dbReference type="SAM" id="MobiDB-lite"/>
    </source>
</evidence>
<evidence type="ECO:0000313" key="2">
    <source>
        <dbReference type="EMBL" id="SMF33443.1"/>
    </source>
</evidence>
<dbReference type="RefSeq" id="WP_085421566.1">
    <property type="nucleotide sequence ID" value="NZ_FXAF01000006.1"/>
</dbReference>
<dbReference type="InterPro" id="IPR017026">
    <property type="entry name" value="ImuA"/>
</dbReference>
<accession>A0A1X7EH32</accession>